<dbReference type="SMART" id="SM00304">
    <property type="entry name" value="HAMP"/>
    <property type="match status" value="1"/>
</dbReference>
<gene>
    <name evidence="17" type="ORF">ACFFNY_16540</name>
</gene>
<dbReference type="SUPFAM" id="SSF55874">
    <property type="entry name" value="ATPase domain of HSP90 chaperone/DNA topoisomerase II/histidine kinase"/>
    <property type="match status" value="1"/>
</dbReference>
<feature type="domain" description="HAMP" evidence="16">
    <location>
        <begin position="201"/>
        <end position="253"/>
    </location>
</feature>
<dbReference type="InterPro" id="IPR036097">
    <property type="entry name" value="HisK_dim/P_sf"/>
</dbReference>
<dbReference type="Proteomes" id="UP001589619">
    <property type="component" value="Unassembled WGS sequence"/>
</dbReference>
<protein>
    <recommendedName>
        <fullName evidence="3">histidine kinase</fullName>
        <ecNumber evidence="3">2.7.13.3</ecNumber>
    </recommendedName>
</protein>
<dbReference type="SUPFAM" id="SSF47384">
    <property type="entry name" value="Homodimeric domain of signal transducing histidine kinase"/>
    <property type="match status" value="1"/>
</dbReference>
<evidence type="ECO:0000256" key="12">
    <source>
        <dbReference type="ARBA" id="ARBA00023012"/>
    </source>
</evidence>
<keyword evidence="11 14" id="KW-1133">Transmembrane helix</keyword>
<evidence type="ECO:0000256" key="11">
    <source>
        <dbReference type="ARBA" id="ARBA00022989"/>
    </source>
</evidence>
<dbReference type="Pfam" id="PF00512">
    <property type="entry name" value="HisKA"/>
    <property type="match status" value="1"/>
</dbReference>
<keyword evidence="12" id="KW-0902">Two-component regulatory system</keyword>
<dbReference type="RefSeq" id="WP_344902136.1">
    <property type="nucleotide sequence ID" value="NZ_BAAAYO010000001.1"/>
</dbReference>
<dbReference type="InterPro" id="IPR003660">
    <property type="entry name" value="HAMP_dom"/>
</dbReference>
<evidence type="ECO:0000256" key="6">
    <source>
        <dbReference type="ARBA" id="ARBA00022679"/>
    </source>
</evidence>
<feature type="domain" description="Histidine kinase" evidence="15">
    <location>
        <begin position="268"/>
        <end position="460"/>
    </location>
</feature>
<keyword evidence="6" id="KW-0808">Transferase</keyword>
<dbReference type="Gene3D" id="1.10.287.130">
    <property type="match status" value="1"/>
</dbReference>
<evidence type="ECO:0000256" key="1">
    <source>
        <dbReference type="ARBA" id="ARBA00000085"/>
    </source>
</evidence>
<dbReference type="SMART" id="SM00388">
    <property type="entry name" value="HisKA"/>
    <property type="match status" value="1"/>
</dbReference>
<dbReference type="GO" id="GO:0016301">
    <property type="term" value="F:kinase activity"/>
    <property type="evidence" value="ECO:0007669"/>
    <property type="project" value="UniProtKB-KW"/>
</dbReference>
<dbReference type="InterPro" id="IPR003661">
    <property type="entry name" value="HisK_dim/P_dom"/>
</dbReference>
<dbReference type="EMBL" id="JBHMAG010000012">
    <property type="protein sequence ID" value="MFB9753176.1"/>
    <property type="molecule type" value="Genomic_DNA"/>
</dbReference>
<evidence type="ECO:0000256" key="4">
    <source>
        <dbReference type="ARBA" id="ARBA00022475"/>
    </source>
</evidence>
<organism evidence="17 18">
    <name type="scientific">Paenibacillus hodogayensis</name>
    <dbReference type="NCBI Taxonomy" id="279208"/>
    <lineage>
        <taxon>Bacteria</taxon>
        <taxon>Bacillati</taxon>
        <taxon>Bacillota</taxon>
        <taxon>Bacilli</taxon>
        <taxon>Bacillales</taxon>
        <taxon>Paenibacillaceae</taxon>
        <taxon>Paenibacillus</taxon>
    </lineage>
</organism>
<evidence type="ECO:0000313" key="18">
    <source>
        <dbReference type="Proteomes" id="UP001589619"/>
    </source>
</evidence>
<comment type="catalytic activity">
    <reaction evidence="1">
        <text>ATP + protein L-histidine = ADP + protein N-phospho-L-histidine.</text>
        <dbReference type="EC" id="2.7.13.3"/>
    </reaction>
</comment>
<dbReference type="InterPro" id="IPR036890">
    <property type="entry name" value="HATPase_C_sf"/>
</dbReference>
<evidence type="ECO:0000256" key="5">
    <source>
        <dbReference type="ARBA" id="ARBA00022553"/>
    </source>
</evidence>
<dbReference type="PROSITE" id="PS50109">
    <property type="entry name" value="HIS_KIN"/>
    <property type="match status" value="1"/>
</dbReference>
<keyword evidence="7 14" id="KW-0812">Transmembrane</keyword>
<dbReference type="Gene3D" id="6.10.340.10">
    <property type="match status" value="1"/>
</dbReference>
<evidence type="ECO:0000259" key="15">
    <source>
        <dbReference type="PROSITE" id="PS50109"/>
    </source>
</evidence>
<name>A0ABV5VY91_9BACL</name>
<keyword evidence="10" id="KW-0067">ATP-binding</keyword>
<keyword evidence="5" id="KW-0597">Phosphoprotein</keyword>
<dbReference type="InterPro" id="IPR050398">
    <property type="entry name" value="HssS/ArlS-like"/>
</dbReference>
<keyword evidence="13 14" id="KW-0472">Membrane</keyword>
<evidence type="ECO:0000256" key="14">
    <source>
        <dbReference type="SAM" id="Phobius"/>
    </source>
</evidence>
<comment type="subcellular location">
    <subcellularLocation>
        <location evidence="2">Cell membrane</location>
        <topology evidence="2">Multi-pass membrane protein</topology>
    </subcellularLocation>
</comment>
<dbReference type="CDD" id="cd00082">
    <property type="entry name" value="HisKA"/>
    <property type="match status" value="1"/>
</dbReference>
<dbReference type="Pfam" id="PF00672">
    <property type="entry name" value="HAMP"/>
    <property type="match status" value="1"/>
</dbReference>
<keyword evidence="18" id="KW-1185">Reference proteome</keyword>
<evidence type="ECO:0000256" key="3">
    <source>
        <dbReference type="ARBA" id="ARBA00012438"/>
    </source>
</evidence>
<dbReference type="PANTHER" id="PTHR45528">
    <property type="entry name" value="SENSOR HISTIDINE KINASE CPXA"/>
    <property type="match status" value="1"/>
</dbReference>
<dbReference type="InterPro" id="IPR003594">
    <property type="entry name" value="HATPase_dom"/>
</dbReference>
<accession>A0ABV5VY91</accession>
<keyword evidence="4" id="KW-1003">Cell membrane</keyword>
<evidence type="ECO:0000256" key="8">
    <source>
        <dbReference type="ARBA" id="ARBA00022741"/>
    </source>
</evidence>
<evidence type="ECO:0000256" key="10">
    <source>
        <dbReference type="ARBA" id="ARBA00022840"/>
    </source>
</evidence>
<keyword evidence="8" id="KW-0547">Nucleotide-binding</keyword>
<dbReference type="CDD" id="cd06225">
    <property type="entry name" value="HAMP"/>
    <property type="match status" value="1"/>
</dbReference>
<dbReference type="EC" id="2.7.13.3" evidence="3"/>
<keyword evidence="9 17" id="KW-0418">Kinase</keyword>
<dbReference type="SUPFAM" id="SSF158472">
    <property type="entry name" value="HAMP domain-like"/>
    <property type="match status" value="1"/>
</dbReference>
<evidence type="ECO:0000256" key="9">
    <source>
        <dbReference type="ARBA" id="ARBA00022777"/>
    </source>
</evidence>
<sequence length="467" mass="52455">MRRDTEYKWNVSLLSRYLLLLLAALLFVPVAIPASIGASWFVNRFFSDSPLFGRLPYGTGLDIEQAWHREAARLAGATDEQLESRLMELKRQYPDASLFWVDGGGVTRLQLPVQQERPVRWTADEAIAFMKERASQGEGPFTVIAFIGGEARQHGGFMVLELPRRFLKRGAVEGQSDTALFGYFLVALLLFFIVLSYLFFRQIRGRLLQLKTAMTAPDETGIPRPIPVGRPDEIGQVTKAFNDMVDQLMRSKEREREEEALRQRLIGSLSHDLRTPLTVIGGHLFTLEQEPLTETGRRSVQLMALKLGDLDRLLDHLLSYNLLANGKYTLTLRQADMLRLVRQSAAAWYPVWEKARLETELELPESPLMWEVDEQAFTRVLDNLFQNVVRHAGAGGYIGISIVSREGVPALLIADRGPGIRASGTTKGAGLGLSVVDLLLKEMKLRRETESTEAGTRVYIVPESGVF</sequence>
<feature type="transmembrane region" description="Helical" evidence="14">
    <location>
        <begin position="180"/>
        <end position="200"/>
    </location>
</feature>
<reference evidence="17 18" key="1">
    <citation type="submission" date="2024-09" db="EMBL/GenBank/DDBJ databases">
        <authorList>
            <person name="Sun Q."/>
            <person name="Mori K."/>
        </authorList>
    </citation>
    <scope>NUCLEOTIDE SEQUENCE [LARGE SCALE GENOMIC DNA]</scope>
    <source>
        <strain evidence="17 18">JCM 12520</strain>
    </source>
</reference>
<evidence type="ECO:0000256" key="13">
    <source>
        <dbReference type="ARBA" id="ARBA00023136"/>
    </source>
</evidence>
<dbReference type="SMART" id="SM00387">
    <property type="entry name" value="HATPase_c"/>
    <property type="match status" value="1"/>
</dbReference>
<evidence type="ECO:0000256" key="7">
    <source>
        <dbReference type="ARBA" id="ARBA00022692"/>
    </source>
</evidence>
<dbReference type="PROSITE" id="PS50885">
    <property type="entry name" value="HAMP"/>
    <property type="match status" value="1"/>
</dbReference>
<dbReference type="InterPro" id="IPR005467">
    <property type="entry name" value="His_kinase_dom"/>
</dbReference>
<proteinExistence type="predicted"/>
<evidence type="ECO:0000259" key="16">
    <source>
        <dbReference type="PROSITE" id="PS50885"/>
    </source>
</evidence>
<dbReference type="Pfam" id="PF02518">
    <property type="entry name" value="HATPase_c"/>
    <property type="match status" value="1"/>
</dbReference>
<dbReference type="Gene3D" id="3.30.565.10">
    <property type="entry name" value="Histidine kinase-like ATPase, C-terminal domain"/>
    <property type="match status" value="1"/>
</dbReference>
<evidence type="ECO:0000256" key="2">
    <source>
        <dbReference type="ARBA" id="ARBA00004651"/>
    </source>
</evidence>
<dbReference type="PANTHER" id="PTHR45528:SF1">
    <property type="entry name" value="SENSOR HISTIDINE KINASE CPXA"/>
    <property type="match status" value="1"/>
</dbReference>
<comment type="caution">
    <text evidence="17">The sequence shown here is derived from an EMBL/GenBank/DDBJ whole genome shotgun (WGS) entry which is preliminary data.</text>
</comment>
<evidence type="ECO:0000313" key="17">
    <source>
        <dbReference type="EMBL" id="MFB9753176.1"/>
    </source>
</evidence>